<dbReference type="Proteomes" id="UP000056322">
    <property type="component" value="Chromosome 1"/>
</dbReference>
<feature type="transmembrane region" description="Helical" evidence="2">
    <location>
        <begin position="9"/>
        <end position="34"/>
    </location>
</feature>
<dbReference type="NCBIfam" id="TIGR02794">
    <property type="entry name" value="tolA_full"/>
    <property type="match status" value="1"/>
</dbReference>
<keyword evidence="2" id="KW-0472">Membrane</keyword>
<feature type="compositionally biased region" description="Basic and acidic residues" evidence="1">
    <location>
        <begin position="110"/>
        <end position="131"/>
    </location>
</feature>
<dbReference type="STRING" id="1581680.BN1209_1600"/>
<dbReference type="KEGG" id="mbac:BN1209_1600"/>
<dbReference type="Pfam" id="PF13103">
    <property type="entry name" value="TonB_2"/>
    <property type="match status" value="1"/>
</dbReference>
<evidence type="ECO:0000256" key="2">
    <source>
        <dbReference type="SAM" id="Phobius"/>
    </source>
</evidence>
<dbReference type="AlphaFoldDB" id="A0A0B7IZZ1"/>
<proteinExistence type="predicted"/>
<feature type="region of interest" description="Disordered" evidence="1">
    <location>
        <begin position="53"/>
        <end position="131"/>
    </location>
</feature>
<feature type="compositionally biased region" description="Basic and acidic residues" evidence="1">
    <location>
        <begin position="77"/>
        <end position="99"/>
    </location>
</feature>
<evidence type="ECO:0000313" key="3">
    <source>
        <dbReference type="EMBL" id="CEN56635.1"/>
    </source>
</evidence>
<keyword evidence="2" id="KW-0812">Transmembrane</keyword>
<dbReference type="RefSeq" id="WP_045751695.1">
    <property type="nucleotide sequence ID" value="NZ_LN794158.1"/>
</dbReference>
<dbReference type="OrthoDB" id="5298892at2"/>
<dbReference type="Gene3D" id="3.30.1150.10">
    <property type="match status" value="1"/>
</dbReference>
<keyword evidence="2" id="KW-1133">Transmembrane helix</keyword>
<reference evidence="4" key="1">
    <citation type="submission" date="2014-12" db="EMBL/GenBank/DDBJ databases">
        <authorList>
            <person name="Salcher M.M."/>
        </authorList>
    </citation>
    <scope>NUCLEOTIDE SEQUENCE [LARGE SCALE GENOMIC DNA]</scope>
    <source>
        <strain evidence="4">MMS-10A-171</strain>
    </source>
</reference>
<feature type="region of interest" description="Disordered" evidence="1">
    <location>
        <begin position="147"/>
        <end position="182"/>
    </location>
</feature>
<feature type="compositionally biased region" description="Polar residues" evidence="1">
    <location>
        <begin position="162"/>
        <end position="178"/>
    </location>
</feature>
<organism evidence="3 4">
    <name type="scientific">Candidatus Methylopumilus turicensis</name>
    <dbReference type="NCBI Taxonomy" id="1581680"/>
    <lineage>
        <taxon>Bacteria</taxon>
        <taxon>Pseudomonadati</taxon>
        <taxon>Pseudomonadota</taxon>
        <taxon>Betaproteobacteria</taxon>
        <taxon>Nitrosomonadales</taxon>
        <taxon>Methylophilaceae</taxon>
        <taxon>Candidatus Methylopumilus</taxon>
    </lineage>
</organism>
<dbReference type="SUPFAM" id="SSF74653">
    <property type="entry name" value="TolA/TonB C-terminal domain"/>
    <property type="match status" value="1"/>
</dbReference>
<dbReference type="InterPro" id="IPR014161">
    <property type="entry name" value="Tol-Pal_TolA"/>
</dbReference>
<dbReference type="HOGENOM" id="CLU_061525_0_0_4"/>
<gene>
    <name evidence="3" type="ORF">BN1209_1600</name>
</gene>
<dbReference type="GO" id="GO:0019534">
    <property type="term" value="F:toxin transmembrane transporter activity"/>
    <property type="evidence" value="ECO:0007669"/>
    <property type="project" value="InterPro"/>
</dbReference>
<dbReference type="GO" id="GO:0043213">
    <property type="term" value="P:bacteriocin transport"/>
    <property type="evidence" value="ECO:0007669"/>
    <property type="project" value="InterPro"/>
</dbReference>
<evidence type="ECO:0000313" key="4">
    <source>
        <dbReference type="Proteomes" id="UP000056322"/>
    </source>
</evidence>
<keyword evidence="4" id="KW-1185">Reference proteome</keyword>
<accession>A0A0B7IZZ1</accession>
<dbReference type="GO" id="GO:0016020">
    <property type="term" value="C:membrane"/>
    <property type="evidence" value="ECO:0007669"/>
    <property type="project" value="InterPro"/>
</dbReference>
<feature type="compositionally biased region" description="Pro residues" evidence="1">
    <location>
        <begin position="55"/>
        <end position="75"/>
    </location>
</feature>
<evidence type="ECO:0000256" key="1">
    <source>
        <dbReference type="SAM" id="MobiDB-lite"/>
    </source>
</evidence>
<dbReference type="EMBL" id="LN794158">
    <property type="protein sequence ID" value="CEN56635.1"/>
    <property type="molecule type" value="Genomic_DNA"/>
</dbReference>
<sequence length="278" mass="30568">MFRQHEKEVVWQAGAFTALVHGLLFALFLVSFQWKTVQPMNIAQVELWDSVPSPKAEPTPAPPDDPTPTPEPPKVLEPIKPEPKVEAEVKETSKAEIQTKKTPVLPPKIETPKPELVKPKELPKEPIKPEKTKADAEALKKLQQSLLAEDAQSQKREPSKPEASQSGSKTAQIAQAGSANAGEVDKYKSLISSKIKQHVNKQLCGNDKAMKVSFTIALMPTGEVMGRPKLIKESGMSSCDDAVERAILESQPLPVPSSADLFSQFRELNLVFRPNDTN</sequence>
<protein>
    <submittedName>
        <fullName evidence="3">Protein TolA</fullName>
    </submittedName>
</protein>
<name>A0A0B7IZZ1_9PROT</name>